<dbReference type="InterPro" id="IPR014031">
    <property type="entry name" value="Ketoacyl_synth_C"/>
</dbReference>
<keyword evidence="3" id="KW-0808">Transferase</keyword>
<dbReference type="SMART" id="SM00825">
    <property type="entry name" value="PKS_KS"/>
    <property type="match status" value="1"/>
</dbReference>
<evidence type="ECO:0000259" key="8">
    <source>
        <dbReference type="PROSITE" id="PS50075"/>
    </source>
</evidence>
<dbReference type="Pfam" id="PF02801">
    <property type="entry name" value="Ketoacyl-synt_C"/>
    <property type="match status" value="1"/>
</dbReference>
<dbReference type="SMART" id="SM00822">
    <property type="entry name" value="PKS_KR"/>
    <property type="match status" value="1"/>
</dbReference>
<dbReference type="InterPro" id="IPR036291">
    <property type="entry name" value="NAD(P)-bd_dom_sf"/>
</dbReference>
<dbReference type="InterPro" id="IPR029063">
    <property type="entry name" value="SAM-dependent_MTases_sf"/>
</dbReference>
<proteinExistence type="predicted"/>
<dbReference type="SMART" id="SM00823">
    <property type="entry name" value="PKS_PP"/>
    <property type="match status" value="1"/>
</dbReference>
<dbReference type="GO" id="GO:0004312">
    <property type="term" value="F:fatty acid synthase activity"/>
    <property type="evidence" value="ECO:0007669"/>
    <property type="project" value="TreeGrafter"/>
</dbReference>
<dbReference type="InterPro" id="IPR049900">
    <property type="entry name" value="PKS_mFAS_DH"/>
</dbReference>
<evidence type="ECO:0000256" key="7">
    <source>
        <dbReference type="SAM" id="MobiDB-lite"/>
    </source>
</evidence>
<feature type="region of interest" description="C-terminal hotdog fold" evidence="6">
    <location>
        <begin position="1073"/>
        <end position="1226"/>
    </location>
</feature>
<dbReference type="GO" id="GO:0031177">
    <property type="term" value="F:phosphopantetheine binding"/>
    <property type="evidence" value="ECO:0007669"/>
    <property type="project" value="InterPro"/>
</dbReference>
<dbReference type="SUPFAM" id="SSF53901">
    <property type="entry name" value="Thiolase-like"/>
    <property type="match status" value="1"/>
</dbReference>
<keyword evidence="4" id="KW-0560">Oxidoreductase</keyword>
<evidence type="ECO:0000313" key="11">
    <source>
        <dbReference type="EMBL" id="KAH6652452.1"/>
    </source>
</evidence>
<dbReference type="InterPro" id="IPR020806">
    <property type="entry name" value="PKS_PP-bd"/>
</dbReference>
<dbReference type="InterPro" id="IPR020807">
    <property type="entry name" value="PKS_DH"/>
</dbReference>
<dbReference type="SUPFAM" id="SSF55048">
    <property type="entry name" value="Probable ACP-binding domain of malonyl-CoA ACP transacylase"/>
    <property type="match status" value="1"/>
</dbReference>
<name>A0A9P8UI50_9PEZI</name>
<dbReference type="PANTHER" id="PTHR43775:SF22">
    <property type="entry name" value="SYNTHASE, PUTATIVE (JCVI)-RELATED"/>
    <property type="match status" value="1"/>
</dbReference>
<dbReference type="CDD" id="cd05195">
    <property type="entry name" value="enoyl_red"/>
    <property type="match status" value="1"/>
</dbReference>
<dbReference type="InterPro" id="IPR014030">
    <property type="entry name" value="Ketoacyl_synth_N"/>
</dbReference>
<gene>
    <name evidence="11" type="ORF">BKA67DRAFT_661192</name>
</gene>
<evidence type="ECO:0000313" key="12">
    <source>
        <dbReference type="Proteomes" id="UP000758603"/>
    </source>
</evidence>
<dbReference type="CDD" id="cd00833">
    <property type="entry name" value="PKS"/>
    <property type="match status" value="1"/>
</dbReference>
<dbReference type="SUPFAM" id="SSF52151">
    <property type="entry name" value="FabD/lysophospholipase-like"/>
    <property type="match status" value="1"/>
</dbReference>
<feature type="active site" description="Proton donor; for dehydratase activity" evidence="6">
    <location>
        <position position="1140"/>
    </location>
</feature>
<dbReference type="Gene3D" id="3.40.50.150">
    <property type="entry name" value="Vaccinia Virus protein VP39"/>
    <property type="match status" value="1"/>
</dbReference>
<dbReference type="InterPro" id="IPR001227">
    <property type="entry name" value="Ac_transferase_dom_sf"/>
</dbReference>
<dbReference type="Pfam" id="PF14765">
    <property type="entry name" value="PS-DH"/>
    <property type="match status" value="1"/>
</dbReference>
<evidence type="ECO:0000256" key="3">
    <source>
        <dbReference type="ARBA" id="ARBA00022679"/>
    </source>
</evidence>
<dbReference type="PANTHER" id="PTHR43775">
    <property type="entry name" value="FATTY ACID SYNTHASE"/>
    <property type="match status" value="1"/>
</dbReference>
<dbReference type="SMART" id="SM00829">
    <property type="entry name" value="PKS_ER"/>
    <property type="match status" value="1"/>
</dbReference>
<dbReference type="SMART" id="SM00827">
    <property type="entry name" value="PKS_AT"/>
    <property type="match status" value="1"/>
</dbReference>
<keyword evidence="12" id="KW-1185">Reference proteome</keyword>
<dbReference type="PROSITE" id="PS00012">
    <property type="entry name" value="PHOSPHOPANTETHEINE"/>
    <property type="match status" value="1"/>
</dbReference>
<dbReference type="InterPro" id="IPR016039">
    <property type="entry name" value="Thiolase-like"/>
</dbReference>
<dbReference type="InterPro" id="IPR016035">
    <property type="entry name" value="Acyl_Trfase/lysoPLipase"/>
</dbReference>
<feature type="domain" description="PKS/mFAS DH" evidence="10">
    <location>
        <begin position="922"/>
        <end position="1226"/>
    </location>
</feature>
<dbReference type="GO" id="GO:0006633">
    <property type="term" value="P:fatty acid biosynthetic process"/>
    <property type="evidence" value="ECO:0007669"/>
    <property type="project" value="TreeGrafter"/>
</dbReference>
<dbReference type="SUPFAM" id="SSF47336">
    <property type="entry name" value="ACP-like"/>
    <property type="match status" value="1"/>
</dbReference>
<evidence type="ECO:0000256" key="5">
    <source>
        <dbReference type="ARBA" id="ARBA00023268"/>
    </source>
</evidence>
<evidence type="ECO:0000256" key="6">
    <source>
        <dbReference type="PROSITE-ProRule" id="PRU01363"/>
    </source>
</evidence>
<dbReference type="PROSITE" id="PS52004">
    <property type="entry name" value="KS3_2"/>
    <property type="match status" value="1"/>
</dbReference>
<accession>A0A9P8UI50</accession>
<organism evidence="11 12">
    <name type="scientific">Truncatella angustata</name>
    <dbReference type="NCBI Taxonomy" id="152316"/>
    <lineage>
        <taxon>Eukaryota</taxon>
        <taxon>Fungi</taxon>
        <taxon>Dikarya</taxon>
        <taxon>Ascomycota</taxon>
        <taxon>Pezizomycotina</taxon>
        <taxon>Sordariomycetes</taxon>
        <taxon>Xylariomycetidae</taxon>
        <taxon>Amphisphaeriales</taxon>
        <taxon>Sporocadaceae</taxon>
        <taxon>Truncatella</taxon>
    </lineage>
</organism>
<keyword evidence="5" id="KW-0511">Multifunctional enzyme</keyword>
<evidence type="ECO:0000256" key="4">
    <source>
        <dbReference type="ARBA" id="ARBA00023002"/>
    </source>
</evidence>
<feature type="region of interest" description="Disordered" evidence="7">
    <location>
        <begin position="51"/>
        <end position="71"/>
    </location>
</feature>
<feature type="domain" description="Ketosynthase family 3 (KS3)" evidence="9">
    <location>
        <begin position="7"/>
        <end position="434"/>
    </location>
</feature>
<dbReference type="InterPro" id="IPR042104">
    <property type="entry name" value="PKS_dehydratase_sf"/>
</dbReference>
<dbReference type="InterPro" id="IPR013968">
    <property type="entry name" value="PKS_KR"/>
</dbReference>
<dbReference type="Pfam" id="PF16197">
    <property type="entry name" value="KAsynt_C_assoc"/>
    <property type="match status" value="1"/>
</dbReference>
<dbReference type="Proteomes" id="UP000758603">
    <property type="component" value="Unassembled WGS sequence"/>
</dbReference>
<dbReference type="GO" id="GO:0044550">
    <property type="term" value="P:secondary metabolite biosynthetic process"/>
    <property type="evidence" value="ECO:0007669"/>
    <property type="project" value="TreeGrafter"/>
</dbReference>
<dbReference type="InterPro" id="IPR014043">
    <property type="entry name" value="Acyl_transferase_dom"/>
</dbReference>
<dbReference type="Pfam" id="PF21089">
    <property type="entry name" value="PKS_DH_N"/>
    <property type="match status" value="1"/>
</dbReference>
<dbReference type="Gene3D" id="3.40.366.10">
    <property type="entry name" value="Malonyl-Coenzyme A Acyl Carrier Protein, domain 2"/>
    <property type="match status" value="1"/>
</dbReference>
<dbReference type="Gene3D" id="3.40.47.10">
    <property type="match status" value="1"/>
</dbReference>
<feature type="active site" description="Proton acceptor; for dehydratase activity" evidence="6">
    <location>
        <position position="954"/>
    </location>
</feature>
<dbReference type="InterPro" id="IPR057326">
    <property type="entry name" value="KR_dom"/>
</dbReference>
<dbReference type="SUPFAM" id="SSF50129">
    <property type="entry name" value="GroES-like"/>
    <property type="match status" value="1"/>
</dbReference>
<dbReference type="InterPro" id="IPR049551">
    <property type="entry name" value="PKS_DH_C"/>
</dbReference>
<dbReference type="InterPro" id="IPR020841">
    <property type="entry name" value="PKS_Beta-ketoAc_synthase_dom"/>
</dbReference>
<sequence>MRDTSSIEPIAIVGQSFRLPGGADDVDGLWRLLESGKTAWTSVPEDRYNGEAFYHPSADDPNGTSNHPGGHFISGDVRDFDHAFFHFSKSQAAAIDPQQRLLLELAYEALESAGMPREAVAGSATSVYTAIFPMDYDRHLYKDTMDLPVYYMTGVEKAMLSNRISHLLDLRGPSMTLDTACSGGLVALHQACQSLQSGESDTALVAASNLLLGPDHFIGLSNLHMLSSSGRCYPFDDRGEGYGRGEGVAVLVLKRLEDAIRDRDPVRAVVRSTAIGQDGYTPQSITYPNGQAQAELARTAYLRAGLRPQEVAYVEAHGTGTKAGDQQELEGIASVFADSAVRQVPLYVGSIKGAIGHTESTAGLASLLKAAVMLERELIPPVAGFENPKPGLPLDQIQVPTKVIPWPRAEGVTPRISINSFGFGGANAHAILERGPRAPVRTYADDAVCPRLFTLSANSPASLKAMIQTQHDWIEHREEVSLADLSYTLLHRRSALPYRFSTVASGHASLMDAFRQGLAVPISKPVRTEMDIVAVFTGQGAQWPGMGRELLLETTPPSVFRSSIRVSRDILHELGATWDLETELLRDTTESRLNEAELAQPATTALQIALIALVRAQGLRISATVGHSSGEIAAAYAAGYLSHAVALKISFHRGFMAMAVKTKGLGPGAMLSVGLDEQDAMKYLEGLSAGEAVVACVNSPRSVTISGDDAAIQEVENRITAADDGTFHRKLLVDTAYHSHHMRAVADDYRARLGTLEIEHGNPAHEIVFISSVTGEPKTSDFGAEYWIANLVSPVRFSDAVQTLGKARHQRHAVFIEIGPHPALSGPVRQSLQHPDVPKFSFDYRATLERKVGAVTSVLALAGQLFESGVNINWDAVSTLAPDAQKAVVRHDLPAYTWDHSTKHWHESRVARAYRLRKEPYHDLLGLPVSDGTDMEPRWRHFLSRATLPWLQDHVVDGLTVFPGAGYVCMAIEGVAQLARQRFPQRLLETVAIRDISFKRGLVIPDSQRVELQLSLRPQTSADLCFRFAITALSDSGEWYEHATGVVEGILAESNSVTSETIAEEIPVLPPGSDTTSAEKLYKDMDAVGNTYGPGFTGLHSISMAADASQASSAFDILDIQAMMPAQHQQPHVIHPSTLDIIFHTALPLAGRRLGPGSIMPVHVGEVLISTTPSLTKPGAPLDVSTLLTSSSFRTAVSDIKVLARGHRVLSISDMEFRSLGGLENNGHDGNALHEICYELDWKVDIEHMRPEDLPSDSTLAHVLAQTTLKRQRFTSIGLGASVDLTGELLNGLGGVDKVAAHEFIDTTPGRFEDAAKRLKGFPVQYRTLRPGTNPTARGFEVGVYDIVITASSKWLSQAAMFVKPGGIVLLVLSARDSKDNTWRAVMTKMSPPLEEQLTLREEVHGKLIVVAKPVRPQISTNVHILTHTTDNRPAWVSELEKGLGDRAPYVSLRALSPGALEALASNGATGDDNNETIIVVDDQPDSPILADPHAFIAARTLLTQPSRIIWLSPDSPLPFHQIEGFARTAHAENDHLRLTTIHAAPGMLTAANNHDRLLDLVTAAAGQVGNPNIQHTEREYRIGENGTVMVPRLLRNDRLNKAIAENSEYGRETKSRRFIDTEKPLVLSGQGLGLFVDDEKHYGAHLGNEEVEVEARAIGLSKAGSAAPLGEYTGVVTSVGADVKSLAPGDRVAALAPVVGANRVRIPHNHAGRLPPNVPSDIASTLMLDLMAATHALRGVGRLLSSGGTVLVHGVRTSAGRAAVAVARSIGARVTATASDATEAGLLREQLGIDAADVLVARRSLHRRLPRDVFAEGLDVVFQTGESSPPAEVLPLVKPFGSVVAVGSSSRAALALKLPPNVSFHQLDVSGLMQSRPDLIGTLFNESMKAFHHIPLSGLEVPIRDVSEVAEALRLVNTGVQPKVVLKADPESTVQIIPATKTDPWSNERATYVVAGGHGDLGRRLLFQLARCGVMHLATISRRTFNQETHDTLQAQLQIVRPGICLYTLQGDISSESSLQAVAASLFHQGAPPVHGVIQSAMVMIDRPLELTTHEDFLNVTKVKVDGTLALHRVFASRDLRFFLSLSSVASIVGAQAEASYSAGNTVQDALAHQRLPESNETRFLTINIGWSEGAVLTQADETRQGALRRAGFSLIPVEELMRFFDYILGTAMSSDASPSQAIIGFDAESLDGATAHNGTIQSALFSQVRDVGRASEVNAAEEGAGATAGSGKTYEQVIAEGDTEAVSDFISYAVTRQLARLISVEVGSIDARQGSILALGLDSLVAVELRNWVTRQFDAPLQSSEILANQTVHSLAEKIATRSKKAVGVSA</sequence>
<dbReference type="InterPro" id="IPR049552">
    <property type="entry name" value="PKS_DH_N"/>
</dbReference>
<evidence type="ECO:0000259" key="10">
    <source>
        <dbReference type="PROSITE" id="PS52019"/>
    </source>
</evidence>
<dbReference type="Pfam" id="PF00698">
    <property type="entry name" value="Acyl_transf_1"/>
    <property type="match status" value="1"/>
</dbReference>
<evidence type="ECO:0000259" key="9">
    <source>
        <dbReference type="PROSITE" id="PS52004"/>
    </source>
</evidence>
<dbReference type="InterPro" id="IPR011032">
    <property type="entry name" value="GroES-like_sf"/>
</dbReference>
<protein>
    <recommendedName>
        <fullName evidence="13">Polyketide synthase</fullName>
    </recommendedName>
</protein>
<keyword evidence="2" id="KW-0597">Phosphoprotein</keyword>
<feature type="domain" description="Carrier" evidence="8">
    <location>
        <begin position="2246"/>
        <end position="2325"/>
    </location>
</feature>
<reference evidence="11" key="1">
    <citation type="journal article" date="2021" name="Nat. Commun.">
        <title>Genetic determinants of endophytism in the Arabidopsis root mycobiome.</title>
        <authorList>
            <person name="Mesny F."/>
            <person name="Miyauchi S."/>
            <person name="Thiergart T."/>
            <person name="Pickel B."/>
            <person name="Atanasova L."/>
            <person name="Karlsson M."/>
            <person name="Huettel B."/>
            <person name="Barry K.W."/>
            <person name="Haridas S."/>
            <person name="Chen C."/>
            <person name="Bauer D."/>
            <person name="Andreopoulos W."/>
            <person name="Pangilinan J."/>
            <person name="LaButti K."/>
            <person name="Riley R."/>
            <person name="Lipzen A."/>
            <person name="Clum A."/>
            <person name="Drula E."/>
            <person name="Henrissat B."/>
            <person name="Kohler A."/>
            <person name="Grigoriev I.V."/>
            <person name="Martin F.M."/>
            <person name="Hacquard S."/>
        </authorList>
    </citation>
    <scope>NUCLEOTIDE SEQUENCE</scope>
    <source>
        <strain evidence="11">MPI-SDFR-AT-0073</strain>
    </source>
</reference>
<evidence type="ECO:0000256" key="2">
    <source>
        <dbReference type="ARBA" id="ARBA00022553"/>
    </source>
</evidence>
<comment type="caution">
    <text evidence="11">The sequence shown here is derived from an EMBL/GenBank/DDBJ whole genome shotgun (WGS) entry which is preliminary data.</text>
</comment>
<dbReference type="PROSITE" id="PS52019">
    <property type="entry name" value="PKS_MFAS_DH"/>
    <property type="match status" value="1"/>
</dbReference>
<dbReference type="SUPFAM" id="SSF51735">
    <property type="entry name" value="NAD(P)-binding Rossmann-fold domains"/>
    <property type="match status" value="2"/>
</dbReference>
<dbReference type="Pfam" id="PF23297">
    <property type="entry name" value="ACP_SdgA_C"/>
    <property type="match status" value="1"/>
</dbReference>
<evidence type="ECO:0008006" key="13">
    <source>
        <dbReference type="Google" id="ProtNLM"/>
    </source>
</evidence>
<dbReference type="InterPro" id="IPR009081">
    <property type="entry name" value="PP-bd_ACP"/>
</dbReference>
<dbReference type="GeneID" id="70136665"/>
<dbReference type="InterPro" id="IPR006162">
    <property type="entry name" value="Ppantetheine_attach_site"/>
</dbReference>
<dbReference type="GO" id="GO:0016491">
    <property type="term" value="F:oxidoreductase activity"/>
    <property type="evidence" value="ECO:0007669"/>
    <property type="project" value="UniProtKB-KW"/>
</dbReference>
<dbReference type="Gene3D" id="3.40.50.720">
    <property type="entry name" value="NAD(P)-binding Rossmann-like Domain"/>
    <property type="match status" value="1"/>
</dbReference>
<dbReference type="InterPro" id="IPR020843">
    <property type="entry name" value="ER"/>
</dbReference>
<keyword evidence="1" id="KW-0596">Phosphopantetheine</keyword>
<dbReference type="EMBL" id="JAGPXC010000006">
    <property type="protein sequence ID" value="KAH6652452.1"/>
    <property type="molecule type" value="Genomic_DNA"/>
</dbReference>
<dbReference type="SMART" id="SM00826">
    <property type="entry name" value="PKS_DH"/>
    <property type="match status" value="1"/>
</dbReference>
<dbReference type="Gene3D" id="1.10.1200.10">
    <property type="entry name" value="ACP-like"/>
    <property type="match status" value="1"/>
</dbReference>
<feature type="region of interest" description="N-terminal hotdog fold" evidence="6">
    <location>
        <begin position="922"/>
        <end position="1054"/>
    </location>
</feature>
<dbReference type="Pfam" id="PF08659">
    <property type="entry name" value="KR"/>
    <property type="match status" value="1"/>
</dbReference>
<dbReference type="InterPro" id="IPR032821">
    <property type="entry name" value="PKS_assoc"/>
</dbReference>
<dbReference type="OrthoDB" id="329835at2759"/>
<dbReference type="RefSeq" id="XP_045956730.1">
    <property type="nucleotide sequence ID" value="XM_046107774.1"/>
</dbReference>
<dbReference type="InterPro" id="IPR036736">
    <property type="entry name" value="ACP-like_sf"/>
</dbReference>
<dbReference type="Gene3D" id="3.10.129.110">
    <property type="entry name" value="Polyketide synthase dehydratase"/>
    <property type="match status" value="1"/>
</dbReference>
<dbReference type="InterPro" id="IPR016036">
    <property type="entry name" value="Malonyl_transacylase_ACP-bd"/>
</dbReference>
<dbReference type="Pfam" id="PF00109">
    <property type="entry name" value="ketoacyl-synt"/>
    <property type="match status" value="1"/>
</dbReference>
<dbReference type="Gene3D" id="3.90.180.10">
    <property type="entry name" value="Medium-chain alcohol dehydrogenases, catalytic domain"/>
    <property type="match status" value="1"/>
</dbReference>
<dbReference type="PROSITE" id="PS50075">
    <property type="entry name" value="CARRIER"/>
    <property type="match status" value="1"/>
</dbReference>
<dbReference type="InterPro" id="IPR050091">
    <property type="entry name" value="PKS_NRPS_Biosynth_Enz"/>
</dbReference>
<evidence type="ECO:0000256" key="1">
    <source>
        <dbReference type="ARBA" id="ARBA00022450"/>
    </source>
</evidence>